<protein>
    <recommendedName>
        <fullName evidence="1">EF-hand domain-containing protein</fullName>
    </recommendedName>
</protein>
<dbReference type="GO" id="GO:0005509">
    <property type="term" value="F:calcium ion binding"/>
    <property type="evidence" value="ECO:0007669"/>
    <property type="project" value="InterPro"/>
</dbReference>
<organism evidence="2 3">
    <name type="scientific">Toxocara canis</name>
    <name type="common">Canine roundworm</name>
    <dbReference type="NCBI Taxonomy" id="6265"/>
    <lineage>
        <taxon>Eukaryota</taxon>
        <taxon>Metazoa</taxon>
        <taxon>Ecdysozoa</taxon>
        <taxon>Nematoda</taxon>
        <taxon>Chromadorea</taxon>
        <taxon>Rhabditida</taxon>
        <taxon>Spirurina</taxon>
        <taxon>Ascaridomorpha</taxon>
        <taxon>Ascaridoidea</taxon>
        <taxon>Toxocaridae</taxon>
        <taxon>Toxocara</taxon>
    </lineage>
</organism>
<accession>A0A0B2VAV6</accession>
<dbReference type="SUPFAM" id="SSF47473">
    <property type="entry name" value="EF-hand"/>
    <property type="match status" value="1"/>
</dbReference>
<dbReference type="AlphaFoldDB" id="A0A0B2VAV6"/>
<evidence type="ECO:0000259" key="1">
    <source>
        <dbReference type="PROSITE" id="PS50222"/>
    </source>
</evidence>
<name>A0A0B2VAV6_TOXCA</name>
<evidence type="ECO:0000313" key="2">
    <source>
        <dbReference type="EMBL" id="KHN78599.1"/>
    </source>
</evidence>
<dbReference type="STRING" id="6265.A0A0B2VAV6"/>
<reference evidence="2 3" key="1">
    <citation type="submission" date="2014-11" db="EMBL/GenBank/DDBJ databases">
        <title>Genetic blueprint of the zoonotic pathogen Toxocara canis.</title>
        <authorList>
            <person name="Zhu X.-Q."/>
            <person name="Korhonen P.K."/>
            <person name="Cai H."/>
            <person name="Young N.D."/>
            <person name="Nejsum P."/>
            <person name="von Samson-Himmelstjerna G."/>
            <person name="Boag P.R."/>
            <person name="Tan P."/>
            <person name="Li Q."/>
            <person name="Min J."/>
            <person name="Yang Y."/>
            <person name="Wang X."/>
            <person name="Fang X."/>
            <person name="Hall R.S."/>
            <person name="Hofmann A."/>
            <person name="Sternberg P.W."/>
            <person name="Jex A.R."/>
            <person name="Gasser R.B."/>
        </authorList>
    </citation>
    <scope>NUCLEOTIDE SEQUENCE [LARGE SCALE GENOMIC DNA]</scope>
    <source>
        <strain evidence="2">PN_DK_2014</strain>
    </source>
</reference>
<keyword evidence="3" id="KW-1185">Reference proteome</keyword>
<dbReference type="Proteomes" id="UP000031036">
    <property type="component" value="Unassembled WGS sequence"/>
</dbReference>
<dbReference type="Gene3D" id="1.10.238.10">
    <property type="entry name" value="EF-hand"/>
    <property type="match status" value="1"/>
</dbReference>
<dbReference type="InterPro" id="IPR002048">
    <property type="entry name" value="EF_hand_dom"/>
</dbReference>
<evidence type="ECO:0000313" key="3">
    <source>
        <dbReference type="Proteomes" id="UP000031036"/>
    </source>
</evidence>
<sequence length="296" mass="33581">MCDNVRSTSKYIQPPYNPSIVHIPHTLPVIEGLQRSVYSLSLESIRHLRTLFRSADVDHSGLLRRNSILRCLAEVIPNAAYPDSPWRRFFESISESHQLIPYGDLIKLINAEKHGDRGAGPSIEEILSLQKSDRLRASGESLRRVQSEKMLFDRSYAKLIIDLELAISKSPDKVDIDRLKMATQQSVITVKEFIDIVSIYGFEKLLEPIIGRIITAFQDAQGKFNYSDFVRCLDRVQPSILLSASANSAPLPLPPSLASERVPLGPILSAEREQSDVSQWNEKEWEEFYMKEGDEE</sequence>
<dbReference type="InterPro" id="IPR011992">
    <property type="entry name" value="EF-hand-dom_pair"/>
</dbReference>
<feature type="domain" description="EF-hand" evidence="1">
    <location>
        <begin position="43"/>
        <end position="78"/>
    </location>
</feature>
<proteinExistence type="predicted"/>
<dbReference type="EMBL" id="JPKZ01002076">
    <property type="protein sequence ID" value="KHN78599.1"/>
    <property type="molecule type" value="Genomic_DNA"/>
</dbReference>
<dbReference type="PROSITE" id="PS50222">
    <property type="entry name" value="EF_HAND_2"/>
    <property type="match status" value="1"/>
</dbReference>
<gene>
    <name evidence="2" type="ORF">Tcan_05246</name>
</gene>
<comment type="caution">
    <text evidence="2">The sequence shown here is derived from an EMBL/GenBank/DDBJ whole genome shotgun (WGS) entry which is preliminary data.</text>
</comment>